<dbReference type="EMBL" id="CM026426">
    <property type="protein sequence ID" value="KAG0572217.1"/>
    <property type="molecule type" value="Genomic_DNA"/>
</dbReference>
<comment type="caution">
    <text evidence="1">The sequence shown here is derived from an EMBL/GenBank/DDBJ whole genome shotgun (WGS) entry which is preliminary data.</text>
</comment>
<sequence length="102" mass="10889">MGFSSEGYVASSSYGRFTAGSVLKIWWISTVEDHGYSFSDDISNIYGSKARCYSNGWLSDMLASMACTILASMACSILASMACSIKYGPYVLSQSSTLLGSS</sequence>
<protein>
    <submittedName>
        <fullName evidence="1">Uncharacterized protein</fullName>
    </submittedName>
</protein>
<reference evidence="1" key="1">
    <citation type="submission" date="2020-06" db="EMBL/GenBank/DDBJ databases">
        <title>WGS assembly of Ceratodon purpureus strain R40.</title>
        <authorList>
            <person name="Carey S.B."/>
            <person name="Jenkins J."/>
            <person name="Shu S."/>
            <person name="Lovell J.T."/>
            <person name="Sreedasyam A."/>
            <person name="Maumus F."/>
            <person name="Tiley G.P."/>
            <person name="Fernandez-Pozo N."/>
            <person name="Barry K."/>
            <person name="Chen C."/>
            <person name="Wang M."/>
            <person name="Lipzen A."/>
            <person name="Daum C."/>
            <person name="Saski C.A."/>
            <person name="Payton A.C."/>
            <person name="Mcbreen J.C."/>
            <person name="Conrad R.E."/>
            <person name="Kollar L.M."/>
            <person name="Olsson S."/>
            <person name="Huttunen S."/>
            <person name="Landis J.B."/>
            <person name="Wickett N.J."/>
            <person name="Johnson M.G."/>
            <person name="Rensing S.A."/>
            <person name="Grimwood J."/>
            <person name="Schmutz J."/>
            <person name="Mcdaniel S.F."/>
        </authorList>
    </citation>
    <scope>NUCLEOTIDE SEQUENCE</scope>
    <source>
        <strain evidence="1">R40</strain>
    </source>
</reference>
<gene>
    <name evidence="1" type="ORF">KC19_VG077200</name>
</gene>
<accession>A0A8T0HN28</accession>
<organism evidence="1 2">
    <name type="scientific">Ceratodon purpureus</name>
    <name type="common">Fire moss</name>
    <name type="synonym">Dicranum purpureum</name>
    <dbReference type="NCBI Taxonomy" id="3225"/>
    <lineage>
        <taxon>Eukaryota</taxon>
        <taxon>Viridiplantae</taxon>
        <taxon>Streptophyta</taxon>
        <taxon>Embryophyta</taxon>
        <taxon>Bryophyta</taxon>
        <taxon>Bryophytina</taxon>
        <taxon>Bryopsida</taxon>
        <taxon>Dicranidae</taxon>
        <taxon>Pseudoditrichales</taxon>
        <taxon>Ditrichaceae</taxon>
        <taxon>Ceratodon</taxon>
    </lineage>
</organism>
<keyword evidence="2" id="KW-1185">Reference proteome</keyword>
<proteinExistence type="predicted"/>
<evidence type="ECO:0000313" key="2">
    <source>
        <dbReference type="Proteomes" id="UP000822688"/>
    </source>
</evidence>
<dbReference type="Proteomes" id="UP000822688">
    <property type="component" value="Chromosome V"/>
</dbReference>
<name>A0A8T0HN28_CERPU</name>
<evidence type="ECO:0000313" key="1">
    <source>
        <dbReference type="EMBL" id="KAG0572217.1"/>
    </source>
</evidence>
<dbReference type="AlphaFoldDB" id="A0A8T0HN28"/>